<proteinExistence type="predicted"/>
<gene>
    <name evidence="1" type="ORF">BDR25DRAFT_387623</name>
</gene>
<dbReference type="EMBL" id="MU003500">
    <property type="protein sequence ID" value="KAF2473398.1"/>
    <property type="molecule type" value="Genomic_DNA"/>
</dbReference>
<evidence type="ECO:0000313" key="1">
    <source>
        <dbReference type="EMBL" id="KAF2473398.1"/>
    </source>
</evidence>
<name>A0ACB6R2B6_9PLEO</name>
<reference evidence="1" key="1">
    <citation type="journal article" date="2020" name="Stud. Mycol.">
        <title>101 Dothideomycetes genomes: a test case for predicting lifestyles and emergence of pathogens.</title>
        <authorList>
            <person name="Haridas S."/>
            <person name="Albert R."/>
            <person name="Binder M."/>
            <person name="Bloem J."/>
            <person name="Labutti K."/>
            <person name="Salamov A."/>
            <person name="Andreopoulos B."/>
            <person name="Baker S."/>
            <person name="Barry K."/>
            <person name="Bills G."/>
            <person name="Bluhm B."/>
            <person name="Cannon C."/>
            <person name="Castanera R."/>
            <person name="Culley D."/>
            <person name="Daum C."/>
            <person name="Ezra D."/>
            <person name="Gonzalez J."/>
            <person name="Henrissat B."/>
            <person name="Kuo A."/>
            <person name="Liang C."/>
            <person name="Lipzen A."/>
            <person name="Lutzoni F."/>
            <person name="Magnuson J."/>
            <person name="Mondo S."/>
            <person name="Nolan M."/>
            <person name="Ohm R."/>
            <person name="Pangilinan J."/>
            <person name="Park H.-J."/>
            <person name="Ramirez L."/>
            <person name="Alfaro M."/>
            <person name="Sun H."/>
            <person name="Tritt A."/>
            <person name="Yoshinaga Y."/>
            <person name="Zwiers L.-H."/>
            <person name="Turgeon B."/>
            <person name="Goodwin S."/>
            <person name="Spatafora J."/>
            <person name="Crous P."/>
            <person name="Grigoriev I."/>
        </authorList>
    </citation>
    <scope>NUCLEOTIDE SEQUENCE</scope>
    <source>
        <strain evidence="1">ATCC 200398</strain>
    </source>
</reference>
<keyword evidence="2" id="KW-1185">Reference proteome</keyword>
<evidence type="ECO:0000313" key="2">
    <source>
        <dbReference type="Proteomes" id="UP000799755"/>
    </source>
</evidence>
<protein>
    <submittedName>
        <fullName evidence="1">Uncharacterized protein</fullName>
    </submittedName>
</protein>
<accession>A0ACB6R2B6</accession>
<comment type="caution">
    <text evidence="1">The sequence shown here is derived from an EMBL/GenBank/DDBJ whole genome shotgun (WGS) entry which is preliminary data.</text>
</comment>
<dbReference type="Proteomes" id="UP000799755">
    <property type="component" value="Unassembled WGS sequence"/>
</dbReference>
<organism evidence="1 2">
    <name type="scientific">Lindgomyces ingoldianus</name>
    <dbReference type="NCBI Taxonomy" id="673940"/>
    <lineage>
        <taxon>Eukaryota</taxon>
        <taxon>Fungi</taxon>
        <taxon>Dikarya</taxon>
        <taxon>Ascomycota</taxon>
        <taxon>Pezizomycotina</taxon>
        <taxon>Dothideomycetes</taxon>
        <taxon>Pleosporomycetidae</taxon>
        <taxon>Pleosporales</taxon>
        <taxon>Lindgomycetaceae</taxon>
        <taxon>Lindgomyces</taxon>
    </lineage>
</organism>
<sequence>MALARVSLATRRSTSVEDKPDKIAYNIFRLIPVVSTKKTNQNSHMLSTPCFAGTATRLDATSIYRMCQ</sequence>